<keyword evidence="1" id="KW-0812">Transmembrane</keyword>
<proteinExistence type="predicted"/>
<sequence length="121" mass="13018">MSEWMGEWLRADAPQSTSEHPIARRVGPVGHVRCESAPGVSFPVLVAPALCASALFPHCVCAACLFVLERLDGGLMRARGPARSETPLNPSRLLQSCSVATAEALFGLQLRFAFLEEAELL</sequence>
<evidence type="ECO:0000313" key="3">
    <source>
        <dbReference type="Proteomes" id="UP001497482"/>
    </source>
</evidence>
<feature type="transmembrane region" description="Helical" evidence="1">
    <location>
        <begin position="45"/>
        <end position="68"/>
    </location>
</feature>
<gene>
    <name evidence="2" type="ORF">KC01_LOCUS8919</name>
</gene>
<reference evidence="2 3" key="1">
    <citation type="submission" date="2024-04" db="EMBL/GenBank/DDBJ databases">
        <authorList>
            <person name="Waldvogel A.-M."/>
            <person name="Schoenle A."/>
        </authorList>
    </citation>
    <scope>NUCLEOTIDE SEQUENCE [LARGE SCALE GENOMIC DNA]</scope>
</reference>
<protein>
    <submittedName>
        <fullName evidence="2">Uncharacterized protein</fullName>
    </submittedName>
</protein>
<evidence type="ECO:0000256" key="1">
    <source>
        <dbReference type="SAM" id="Phobius"/>
    </source>
</evidence>
<dbReference type="AlphaFoldDB" id="A0AAV2JPD2"/>
<keyword evidence="1" id="KW-1133">Transmembrane helix</keyword>
<keyword evidence="1" id="KW-0472">Membrane</keyword>
<keyword evidence="3" id="KW-1185">Reference proteome</keyword>
<evidence type="ECO:0000313" key="2">
    <source>
        <dbReference type="EMBL" id="CAL1577590.1"/>
    </source>
</evidence>
<organism evidence="2 3">
    <name type="scientific">Knipowitschia caucasica</name>
    <name type="common">Caucasian dwarf goby</name>
    <name type="synonym">Pomatoschistus caucasicus</name>
    <dbReference type="NCBI Taxonomy" id="637954"/>
    <lineage>
        <taxon>Eukaryota</taxon>
        <taxon>Metazoa</taxon>
        <taxon>Chordata</taxon>
        <taxon>Craniata</taxon>
        <taxon>Vertebrata</taxon>
        <taxon>Euteleostomi</taxon>
        <taxon>Actinopterygii</taxon>
        <taxon>Neopterygii</taxon>
        <taxon>Teleostei</taxon>
        <taxon>Neoteleostei</taxon>
        <taxon>Acanthomorphata</taxon>
        <taxon>Gobiaria</taxon>
        <taxon>Gobiiformes</taxon>
        <taxon>Gobioidei</taxon>
        <taxon>Gobiidae</taxon>
        <taxon>Gobiinae</taxon>
        <taxon>Knipowitschia</taxon>
    </lineage>
</organism>
<name>A0AAV2JPD2_KNICA</name>
<accession>A0AAV2JPD2</accession>
<dbReference type="Proteomes" id="UP001497482">
    <property type="component" value="Chromosome 13"/>
</dbReference>
<dbReference type="EMBL" id="OZ035835">
    <property type="protein sequence ID" value="CAL1577590.1"/>
    <property type="molecule type" value="Genomic_DNA"/>
</dbReference>